<evidence type="ECO:0000313" key="1">
    <source>
        <dbReference type="EMBL" id="JAE05716.1"/>
    </source>
</evidence>
<reference evidence="1" key="1">
    <citation type="submission" date="2014-09" db="EMBL/GenBank/DDBJ databases">
        <authorList>
            <person name="Magalhaes I.L.F."/>
            <person name="Oliveira U."/>
            <person name="Santos F.R."/>
            <person name="Vidigal T.H.D.A."/>
            <person name="Brescovit A.D."/>
            <person name="Santos A.J."/>
        </authorList>
    </citation>
    <scope>NUCLEOTIDE SEQUENCE</scope>
    <source>
        <tissue evidence="1">Shoot tissue taken approximately 20 cm above the soil surface</tissue>
    </source>
</reference>
<dbReference type="AlphaFoldDB" id="A0A0A9F6G3"/>
<dbReference type="EMBL" id="GBRH01192180">
    <property type="protein sequence ID" value="JAE05716.1"/>
    <property type="molecule type" value="Transcribed_RNA"/>
</dbReference>
<sequence>MNSMGKVAAGQNHHSGLATDIYSTDFPTLYYL</sequence>
<proteinExistence type="predicted"/>
<organism evidence="1">
    <name type="scientific">Arundo donax</name>
    <name type="common">Giant reed</name>
    <name type="synonym">Donax arundinaceus</name>
    <dbReference type="NCBI Taxonomy" id="35708"/>
    <lineage>
        <taxon>Eukaryota</taxon>
        <taxon>Viridiplantae</taxon>
        <taxon>Streptophyta</taxon>
        <taxon>Embryophyta</taxon>
        <taxon>Tracheophyta</taxon>
        <taxon>Spermatophyta</taxon>
        <taxon>Magnoliopsida</taxon>
        <taxon>Liliopsida</taxon>
        <taxon>Poales</taxon>
        <taxon>Poaceae</taxon>
        <taxon>PACMAD clade</taxon>
        <taxon>Arundinoideae</taxon>
        <taxon>Arundineae</taxon>
        <taxon>Arundo</taxon>
    </lineage>
</organism>
<protein>
    <submittedName>
        <fullName evidence="1">Uncharacterized protein</fullName>
    </submittedName>
</protein>
<name>A0A0A9F6G3_ARUDO</name>
<reference evidence="1" key="2">
    <citation type="journal article" date="2015" name="Data Brief">
        <title>Shoot transcriptome of the giant reed, Arundo donax.</title>
        <authorList>
            <person name="Barrero R.A."/>
            <person name="Guerrero F.D."/>
            <person name="Moolhuijzen P."/>
            <person name="Goolsby J.A."/>
            <person name="Tidwell J."/>
            <person name="Bellgard S.E."/>
            <person name="Bellgard M.I."/>
        </authorList>
    </citation>
    <scope>NUCLEOTIDE SEQUENCE</scope>
    <source>
        <tissue evidence="1">Shoot tissue taken approximately 20 cm above the soil surface</tissue>
    </source>
</reference>
<accession>A0A0A9F6G3</accession>